<comment type="caution">
    <text evidence="2">The sequence shown here is derived from an EMBL/GenBank/DDBJ whole genome shotgun (WGS) entry which is preliminary data.</text>
</comment>
<dbReference type="Pfam" id="PF13531">
    <property type="entry name" value="SBP_bac_11"/>
    <property type="match status" value="1"/>
</dbReference>
<dbReference type="PROSITE" id="PS50234">
    <property type="entry name" value="VWFA"/>
    <property type="match status" value="1"/>
</dbReference>
<accession>A0ABS7RKF7</accession>
<dbReference type="SUPFAM" id="SSF53850">
    <property type="entry name" value="Periplasmic binding protein-like II"/>
    <property type="match status" value="1"/>
</dbReference>
<feature type="domain" description="VWFA" evidence="1">
    <location>
        <begin position="315"/>
        <end position="510"/>
    </location>
</feature>
<dbReference type="InterPro" id="IPR036465">
    <property type="entry name" value="vWFA_dom_sf"/>
</dbReference>
<dbReference type="RefSeq" id="WP_221025259.1">
    <property type="nucleotide sequence ID" value="NZ_JAIEZQ010000002.1"/>
</dbReference>
<reference evidence="2 3" key="1">
    <citation type="submission" date="2021-08" db="EMBL/GenBank/DDBJ databases">
        <title>Nocardioides bacterium WL0053 sp. nov., isolated from the sediment.</title>
        <authorList>
            <person name="Wang L."/>
            <person name="Zhang D."/>
            <person name="Zhang A."/>
        </authorList>
    </citation>
    <scope>NUCLEOTIDE SEQUENCE [LARGE SCALE GENOMIC DNA]</scope>
    <source>
        <strain evidence="2 3">WL0053</strain>
    </source>
</reference>
<dbReference type="Gene3D" id="3.40.50.410">
    <property type="entry name" value="von Willebrand factor, type A domain"/>
    <property type="match status" value="1"/>
</dbReference>
<dbReference type="Proteomes" id="UP000754710">
    <property type="component" value="Unassembled WGS sequence"/>
</dbReference>
<dbReference type="SMART" id="SM00327">
    <property type="entry name" value="VWA"/>
    <property type="match status" value="1"/>
</dbReference>
<evidence type="ECO:0000313" key="3">
    <source>
        <dbReference type="Proteomes" id="UP000754710"/>
    </source>
</evidence>
<dbReference type="Pfam" id="PF00092">
    <property type="entry name" value="VWA"/>
    <property type="match status" value="1"/>
</dbReference>
<dbReference type="InterPro" id="IPR002035">
    <property type="entry name" value="VWF_A"/>
</dbReference>
<evidence type="ECO:0000313" key="2">
    <source>
        <dbReference type="EMBL" id="MBY9075523.1"/>
    </source>
</evidence>
<organism evidence="2 3">
    <name type="scientific">Nocardioides jiangsuensis</name>
    <dbReference type="NCBI Taxonomy" id="2866161"/>
    <lineage>
        <taxon>Bacteria</taxon>
        <taxon>Bacillati</taxon>
        <taxon>Actinomycetota</taxon>
        <taxon>Actinomycetes</taxon>
        <taxon>Propionibacteriales</taxon>
        <taxon>Nocardioidaceae</taxon>
        <taxon>Nocardioides</taxon>
    </lineage>
</organism>
<sequence>MLCVALPVALGVQHVANPTLLGLGGCSGSQTVSVAAAEESVEVLREVALSLEEGGAEADGRCVDYRVYAADPSEVSRSLDARAAGAPDLWVPDSATWLERIDGFEGQPTVVSRSLARSPVVVAGRGLVRPESWREVLSRDDVRFVDPVRSSAPAAALLALKAEPGSTGADVDSVMVPLAQRLGDDRDAPRDVTELALDPGGAAVLSEQQLLDLRAQGLGRDLDVRVPGTGTMVLDYPLVALTEGSVGVEAAEQLADRLGSPDGAELLEVAGFRSADLEPLPRDRGAGQLDLLRAPGAEAVATTLRRWSVLTVPSRILGVFDVSGSMDEVAGGRTRVSLASEASAASMGMFADQSQVGMWAFSVGLGGPDRDYRELVPIRRLDARVGGESQRQALGGALAELPGLTYGGTGLYDTTLAAVRAVRAGYDDEAVNSVVLLTDGRNEDPGSLALPQLLHTLRAERDPARPVAVIAIGVGPDADAEALSRIVAATGGRSYVARNPAAMGKVFETALLSR</sequence>
<dbReference type="SUPFAM" id="SSF53300">
    <property type="entry name" value="vWA-like"/>
    <property type="match status" value="1"/>
</dbReference>
<keyword evidence="3" id="KW-1185">Reference proteome</keyword>
<proteinExistence type="predicted"/>
<protein>
    <submittedName>
        <fullName evidence="2">Substrate-binding and VWA domain-containing protein</fullName>
    </submittedName>
</protein>
<name>A0ABS7RKF7_9ACTN</name>
<gene>
    <name evidence="2" type="ORF">K1X13_11890</name>
</gene>
<evidence type="ECO:0000259" key="1">
    <source>
        <dbReference type="PROSITE" id="PS50234"/>
    </source>
</evidence>
<dbReference type="EMBL" id="JAIEZQ010000002">
    <property type="protein sequence ID" value="MBY9075523.1"/>
    <property type="molecule type" value="Genomic_DNA"/>
</dbReference>